<name>A0A8G2CBQ9_9BACT</name>
<gene>
    <name evidence="10" type="primary">tatB</name>
    <name evidence="10" type="ORF">AB2Z07_12995</name>
    <name evidence="11" type="ORF">SAMN05660830_02840</name>
</gene>
<dbReference type="PRINTS" id="PR01506">
    <property type="entry name" value="TATBPROTEIN"/>
</dbReference>
<dbReference type="InterPro" id="IPR018448">
    <property type="entry name" value="TatB"/>
</dbReference>
<evidence type="ECO:0000256" key="2">
    <source>
        <dbReference type="ARBA" id="ARBA00022448"/>
    </source>
</evidence>
<dbReference type="Proteomes" id="UP000184001">
    <property type="component" value="Unassembled WGS sequence"/>
</dbReference>
<dbReference type="Pfam" id="PF02416">
    <property type="entry name" value="TatA_B_E"/>
    <property type="match status" value="1"/>
</dbReference>
<dbReference type="AlphaFoldDB" id="A0A8G2CBQ9"/>
<reference evidence="11 12" key="1">
    <citation type="submission" date="2016-11" db="EMBL/GenBank/DDBJ databases">
        <authorList>
            <person name="Varghese N."/>
            <person name="Submissions S."/>
        </authorList>
    </citation>
    <scope>NUCLEOTIDE SEQUENCE [LARGE SCALE GENOMIC DNA]</scope>
    <source>
        <strain evidence="11 12">DSM 17919</strain>
    </source>
</reference>
<organism evidence="11 12">
    <name type="scientific">Halodesulfovibrio aestuarii</name>
    <dbReference type="NCBI Taxonomy" id="126333"/>
    <lineage>
        <taxon>Bacteria</taxon>
        <taxon>Pseudomonadati</taxon>
        <taxon>Thermodesulfobacteriota</taxon>
        <taxon>Desulfovibrionia</taxon>
        <taxon>Desulfovibrionales</taxon>
        <taxon>Desulfovibrionaceae</taxon>
        <taxon>Halodesulfovibrio</taxon>
    </lineage>
</organism>
<comment type="caution">
    <text evidence="11">The sequence shown here is derived from an EMBL/GenBank/DDBJ whole genome shotgun (WGS) entry which is preliminary data.</text>
</comment>
<keyword evidence="6" id="KW-1133">Transmembrane helix</keyword>
<keyword evidence="4" id="KW-0812">Transmembrane</keyword>
<evidence type="ECO:0000256" key="4">
    <source>
        <dbReference type="ARBA" id="ARBA00022692"/>
    </source>
</evidence>
<dbReference type="Gene3D" id="1.20.5.3310">
    <property type="match status" value="1"/>
</dbReference>
<dbReference type="Proteomes" id="UP001568358">
    <property type="component" value="Unassembled WGS sequence"/>
</dbReference>
<keyword evidence="3" id="KW-1003">Cell membrane</keyword>
<reference evidence="10 13" key="2">
    <citation type="submission" date="2024-07" db="EMBL/GenBank/DDBJ databases">
        <title>Active virus-host system and metabolic interactions in a Lokiarchaeon culture.</title>
        <authorList>
            <person name="Ponce Toledo R.I."/>
            <person name="Rodrigues Oliveira T."/>
            <person name="Schleper C."/>
        </authorList>
    </citation>
    <scope>NUCLEOTIDE SEQUENCE [LARGE SCALE GENOMIC DNA]</scope>
    <source>
        <strain evidence="10 13">B35</strain>
    </source>
</reference>
<evidence type="ECO:0000313" key="13">
    <source>
        <dbReference type="Proteomes" id="UP001568358"/>
    </source>
</evidence>
<dbReference type="RefSeq" id="WP_019999440.1">
    <property type="nucleotide sequence ID" value="NZ_CP192217.1"/>
</dbReference>
<evidence type="ECO:0000256" key="7">
    <source>
        <dbReference type="ARBA" id="ARBA00023010"/>
    </source>
</evidence>
<sequence length="126" mass="13405">MFGIGTTEILVILVVALIVLGPKSLPKVARTLGKGLAEFRRVSTDFQRTINTEIALDEHAKEKKAAEKKIFGDEDSKTEAKSAPEPAAESSTADATGNLAVAPDNAEDAQPIAKETADQKTEKEQA</sequence>
<dbReference type="EMBL" id="FQZR01000008">
    <property type="protein sequence ID" value="SHJ61421.1"/>
    <property type="molecule type" value="Genomic_DNA"/>
</dbReference>
<dbReference type="GO" id="GO:0016020">
    <property type="term" value="C:membrane"/>
    <property type="evidence" value="ECO:0007669"/>
    <property type="project" value="UniProtKB-SubCell"/>
</dbReference>
<dbReference type="PANTHER" id="PTHR33162">
    <property type="entry name" value="SEC-INDEPENDENT PROTEIN TRANSLOCASE PROTEIN TATA, CHLOROPLASTIC"/>
    <property type="match status" value="1"/>
</dbReference>
<comment type="subcellular location">
    <subcellularLocation>
        <location evidence="1">Membrane</location>
        <topology evidence="1">Single-pass membrane protein</topology>
    </subcellularLocation>
</comment>
<accession>A0A8G2CBQ9</accession>
<feature type="compositionally biased region" description="Basic and acidic residues" evidence="9">
    <location>
        <begin position="59"/>
        <end position="82"/>
    </location>
</feature>
<keyword evidence="2" id="KW-0813">Transport</keyword>
<dbReference type="PANTHER" id="PTHR33162:SF1">
    <property type="entry name" value="SEC-INDEPENDENT PROTEIN TRANSLOCASE PROTEIN TATA, CHLOROPLASTIC"/>
    <property type="match status" value="1"/>
</dbReference>
<evidence type="ECO:0000256" key="9">
    <source>
        <dbReference type="SAM" id="MobiDB-lite"/>
    </source>
</evidence>
<evidence type="ECO:0000256" key="5">
    <source>
        <dbReference type="ARBA" id="ARBA00022927"/>
    </source>
</evidence>
<proteinExistence type="predicted"/>
<feature type="compositionally biased region" description="Basic and acidic residues" evidence="9">
    <location>
        <begin position="115"/>
        <end position="126"/>
    </location>
</feature>
<evidence type="ECO:0000313" key="10">
    <source>
        <dbReference type="EMBL" id="MEZ6854434.1"/>
    </source>
</evidence>
<evidence type="ECO:0000256" key="3">
    <source>
        <dbReference type="ARBA" id="ARBA00022475"/>
    </source>
</evidence>
<dbReference type="GO" id="GO:0043953">
    <property type="term" value="P:protein transport by the Tat complex"/>
    <property type="evidence" value="ECO:0007669"/>
    <property type="project" value="InterPro"/>
</dbReference>
<dbReference type="EMBL" id="JBFSOO010000010">
    <property type="protein sequence ID" value="MEZ6854434.1"/>
    <property type="molecule type" value="Genomic_DNA"/>
</dbReference>
<evidence type="ECO:0000256" key="8">
    <source>
        <dbReference type="ARBA" id="ARBA00023136"/>
    </source>
</evidence>
<evidence type="ECO:0000256" key="6">
    <source>
        <dbReference type="ARBA" id="ARBA00022989"/>
    </source>
</evidence>
<keyword evidence="13" id="KW-1185">Reference proteome</keyword>
<evidence type="ECO:0000313" key="12">
    <source>
        <dbReference type="Proteomes" id="UP000184001"/>
    </source>
</evidence>
<protein>
    <submittedName>
        <fullName evidence="11">Sec-independent protein translocase protein TatB</fullName>
    </submittedName>
</protein>
<feature type="compositionally biased region" description="Low complexity" evidence="9">
    <location>
        <begin position="83"/>
        <end position="96"/>
    </location>
</feature>
<dbReference type="InterPro" id="IPR003369">
    <property type="entry name" value="TatA/B/E"/>
</dbReference>
<dbReference type="GO" id="GO:0008320">
    <property type="term" value="F:protein transmembrane transporter activity"/>
    <property type="evidence" value="ECO:0007669"/>
    <property type="project" value="InterPro"/>
</dbReference>
<keyword evidence="8" id="KW-0472">Membrane</keyword>
<dbReference type="NCBIfam" id="TIGR01410">
    <property type="entry name" value="tatB"/>
    <property type="match status" value="1"/>
</dbReference>
<evidence type="ECO:0000313" key="11">
    <source>
        <dbReference type="EMBL" id="SHJ61421.1"/>
    </source>
</evidence>
<feature type="region of interest" description="Disordered" evidence="9">
    <location>
        <begin position="59"/>
        <end position="126"/>
    </location>
</feature>
<keyword evidence="7" id="KW-0811">Translocation</keyword>
<keyword evidence="5" id="KW-0653">Protein transport</keyword>
<evidence type="ECO:0000256" key="1">
    <source>
        <dbReference type="ARBA" id="ARBA00004167"/>
    </source>
</evidence>